<accession>A0A7C8GU49</accession>
<dbReference type="Pfam" id="PF07228">
    <property type="entry name" value="SpoIIE"/>
    <property type="match status" value="1"/>
</dbReference>
<dbReference type="PANTHER" id="PTHR35801">
    <property type="entry name" value="PHOSPHOSERINE PHOSPHATASE RSBX"/>
    <property type="match status" value="1"/>
</dbReference>
<dbReference type="Proteomes" id="UP000480246">
    <property type="component" value="Unassembled WGS sequence"/>
</dbReference>
<dbReference type="EMBL" id="WEID01000031">
    <property type="protein sequence ID" value="KAB8137945.1"/>
    <property type="molecule type" value="Genomic_DNA"/>
</dbReference>
<keyword evidence="3" id="KW-1185">Reference proteome</keyword>
<gene>
    <name evidence="2" type="ORF">F9U64_06940</name>
</gene>
<organism evidence="2 3">
    <name type="scientific">Gracilibacillus oryzae</name>
    <dbReference type="NCBI Taxonomy" id="1672701"/>
    <lineage>
        <taxon>Bacteria</taxon>
        <taxon>Bacillati</taxon>
        <taxon>Bacillota</taxon>
        <taxon>Bacilli</taxon>
        <taxon>Bacillales</taxon>
        <taxon>Bacillaceae</taxon>
        <taxon>Gracilibacillus</taxon>
    </lineage>
</organism>
<dbReference type="InterPro" id="IPR001932">
    <property type="entry name" value="PPM-type_phosphatase-like_dom"/>
</dbReference>
<comment type="caution">
    <text evidence="2">The sequence shown here is derived from an EMBL/GenBank/DDBJ whole genome shotgun (WGS) entry which is preliminary data.</text>
</comment>
<dbReference type="AlphaFoldDB" id="A0A7C8GU49"/>
<dbReference type="Gene3D" id="3.60.40.10">
    <property type="entry name" value="PPM-type phosphatase domain"/>
    <property type="match status" value="1"/>
</dbReference>
<dbReference type="InterPro" id="IPR036457">
    <property type="entry name" value="PPM-type-like_dom_sf"/>
</dbReference>
<feature type="domain" description="PPM-type phosphatase" evidence="1">
    <location>
        <begin position="6"/>
        <end position="196"/>
    </location>
</feature>
<dbReference type="SMART" id="SM00331">
    <property type="entry name" value="PP2C_SIG"/>
    <property type="match status" value="1"/>
</dbReference>
<dbReference type="SUPFAM" id="SSF81606">
    <property type="entry name" value="PP2C-like"/>
    <property type="match status" value="1"/>
</dbReference>
<name>A0A7C8GU49_9BACI</name>
<proteinExistence type="predicted"/>
<evidence type="ECO:0000313" key="2">
    <source>
        <dbReference type="EMBL" id="KAB8137945.1"/>
    </source>
</evidence>
<evidence type="ECO:0000259" key="1">
    <source>
        <dbReference type="SMART" id="SM00331"/>
    </source>
</evidence>
<dbReference type="OrthoDB" id="1090916at2"/>
<sequence>MPNSQQVEVSVFQKAKNGNYYCGDSYFYLEQDGTFICALADGLGSGEYAKESSQIVIDTIKESSEMSIRAILHKCNQKLLGKRGAVLGILQMDLVREKYYYSSIGNIGLMTVSSDSIKKRNIPQPGYLSGFDRPFKVLEGSIEEDMKFIMFSDGVSSKDISNSFFLSKEVQQITDTFAYLYEKKLDDDTTLIAMKYSKETS</sequence>
<dbReference type="InterPro" id="IPR039248">
    <property type="entry name" value="Ptase_RsbX"/>
</dbReference>
<dbReference type="PANTHER" id="PTHR35801:SF1">
    <property type="entry name" value="PHOSPHOSERINE PHOSPHATASE RSBX"/>
    <property type="match status" value="1"/>
</dbReference>
<protein>
    <submittedName>
        <fullName evidence="2">SpoIIE family protein phosphatase</fullName>
    </submittedName>
</protein>
<dbReference type="RefSeq" id="WP_153402283.1">
    <property type="nucleotide sequence ID" value="NZ_ML762427.1"/>
</dbReference>
<evidence type="ECO:0000313" key="3">
    <source>
        <dbReference type="Proteomes" id="UP000480246"/>
    </source>
</evidence>
<reference evidence="2 3" key="1">
    <citation type="submission" date="2019-10" db="EMBL/GenBank/DDBJ databases">
        <title>Gracilibacillus sp. nov. isolated from rice seeds.</title>
        <authorList>
            <person name="He S."/>
        </authorList>
    </citation>
    <scope>NUCLEOTIDE SEQUENCE [LARGE SCALE GENOMIC DNA]</scope>
    <source>
        <strain evidence="2 3">TD8</strain>
    </source>
</reference>